<evidence type="ECO:0000313" key="2">
    <source>
        <dbReference type="EMBL" id="KAK9701752.1"/>
    </source>
</evidence>
<name>A0AAW1JEG5_POPJA</name>
<gene>
    <name evidence="2" type="ORF">QE152_g30385</name>
</gene>
<dbReference type="Proteomes" id="UP001458880">
    <property type="component" value="Unassembled WGS sequence"/>
</dbReference>
<protein>
    <submittedName>
        <fullName evidence="2">Uncharacterized protein</fullName>
    </submittedName>
</protein>
<evidence type="ECO:0000313" key="3">
    <source>
        <dbReference type="Proteomes" id="UP001458880"/>
    </source>
</evidence>
<dbReference type="AlphaFoldDB" id="A0AAW1JEG5"/>
<keyword evidence="3" id="KW-1185">Reference proteome</keyword>
<proteinExistence type="predicted"/>
<feature type="region of interest" description="Disordered" evidence="1">
    <location>
        <begin position="58"/>
        <end position="85"/>
    </location>
</feature>
<dbReference type="EMBL" id="JASPKY010000408">
    <property type="protein sequence ID" value="KAK9701752.1"/>
    <property type="molecule type" value="Genomic_DNA"/>
</dbReference>
<sequence length="85" mass="9819">MNIGDTKRSPFSNQTHISGYQKIQIHEPVRTEINGSGPWYITGSRSWLRLAIQKDEEQSDIASSDTLESDEQRRLVIQRTGQQRF</sequence>
<evidence type="ECO:0000256" key="1">
    <source>
        <dbReference type="SAM" id="MobiDB-lite"/>
    </source>
</evidence>
<organism evidence="2 3">
    <name type="scientific">Popillia japonica</name>
    <name type="common">Japanese beetle</name>
    <dbReference type="NCBI Taxonomy" id="7064"/>
    <lineage>
        <taxon>Eukaryota</taxon>
        <taxon>Metazoa</taxon>
        <taxon>Ecdysozoa</taxon>
        <taxon>Arthropoda</taxon>
        <taxon>Hexapoda</taxon>
        <taxon>Insecta</taxon>
        <taxon>Pterygota</taxon>
        <taxon>Neoptera</taxon>
        <taxon>Endopterygota</taxon>
        <taxon>Coleoptera</taxon>
        <taxon>Polyphaga</taxon>
        <taxon>Scarabaeiformia</taxon>
        <taxon>Scarabaeidae</taxon>
        <taxon>Rutelinae</taxon>
        <taxon>Popillia</taxon>
    </lineage>
</organism>
<accession>A0AAW1JEG5</accession>
<reference evidence="2 3" key="1">
    <citation type="journal article" date="2024" name="BMC Genomics">
        <title>De novo assembly and annotation of Popillia japonica's genome with initial clues to its potential as an invasive pest.</title>
        <authorList>
            <person name="Cucini C."/>
            <person name="Boschi S."/>
            <person name="Funari R."/>
            <person name="Cardaioli E."/>
            <person name="Iannotti N."/>
            <person name="Marturano G."/>
            <person name="Paoli F."/>
            <person name="Bruttini M."/>
            <person name="Carapelli A."/>
            <person name="Frati F."/>
            <person name="Nardi F."/>
        </authorList>
    </citation>
    <scope>NUCLEOTIDE SEQUENCE [LARGE SCALE GENOMIC DNA]</scope>
    <source>
        <strain evidence="2">DMR45628</strain>
    </source>
</reference>
<comment type="caution">
    <text evidence="2">The sequence shown here is derived from an EMBL/GenBank/DDBJ whole genome shotgun (WGS) entry which is preliminary data.</text>
</comment>